<organism evidence="1 2">
    <name type="scientific">Lindgomyces ingoldianus</name>
    <dbReference type="NCBI Taxonomy" id="673940"/>
    <lineage>
        <taxon>Eukaryota</taxon>
        <taxon>Fungi</taxon>
        <taxon>Dikarya</taxon>
        <taxon>Ascomycota</taxon>
        <taxon>Pezizomycotina</taxon>
        <taxon>Dothideomycetes</taxon>
        <taxon>Pleosporomycetidae</taxon>
        <taxon>Pleosporales</taxon>
        <taxon>Lindgomycetaceae</taxon>
        <taxon>Lindgomyces</taxon>
    </lineage>
</organism>
<gene>
    <name evidence="1" type="ORF">BDR25DRAFT_378191</name>
</gene>
<dbReference type="Proteomes" id="UP000799755">
    <property type="component" value="Unassembled WGS sequence"/>
</dbReference>
<reference evidence="1" key="1">
    <citation type="journal article" date="2020" name="Stud. Mycol.">
        <title>101 Dothideomycetes genomes: a test case for predicting lifestyles and emergence of pathogens.</title>
        <authorList>
            <person name="Haridas S."/>
            <person name="Albert R."/>
            <person name="Binder M."/>
            <person name="Bloem J."/>
            <person name="Labutti K."/>
            <person name="Salamov A."/>
            <person name="Andreopoulos B."/>
            <person name="Baker S."/>
            <person name="Barry K."/>
            <person name="Bills G."/>
            <person name="Bluhm B."/>
            <person name="Cannon C."/>
            <person name="Castanera R."/>
            <person name="Culley D."/>
            <person name="Daum C."/>
            <person name="Ezra D."/>
            <person name="Gonzalez J."/>
            <person name="Henrissat B."/>
            <person name="Kuo A."/>
            <person name="Liang C."/>
            <person name="Lipzen A."/>
            <person name="Lutzoni F."/>
            <person name="Magnuson J."/>
            <person name="Mondo S."/>
            <person name="Nolan M."/>
            <person name="Ohm R."/>
            <person name="Pangilinan J."/>
            <person name="Park H.-J."/>
            <person name="Ramirez L."/>
            <person name="Alfaro M."/>
            <person name="Sun H."/>
            <person name="Tritt A."/>
            <person name="Yoshinaga Y."/>
            <person name="Zwiers L.-H."/>
            <person name="Turgeon B."/>
            <person name="Goodwin S."/>
            <person name="Spatafora J."/>
            <person name="Crous P."/>
            <person name="Grigoriev I."/>
        </authorList>
    </citation>
    <scope>NUCLEOTIDE SEQUENCE</scope>
    <source>
        <strain evidence="1">ATCC 200398</strain>
    </source>
</reference>
<keyword evidence="2" id="KW-1185">Reference proteome</keyword>
<comment type="caution">
    <text evidence="1">The sequence shown here is derived from an EMBL/GenBank/DDBJ whole genome shotgun (WGS) entry which is preliminary data.</text>
</comment>
<protein>
    <submittedName>
        <fullName evidence="1">MFS multidrug transporter-like protein</fullName>
    </submittedName>
</protein>
<proteinExistence type="predicted"/>
<evidence type="ECO:0000313" key="1">
    <source>
        <dbReference type="EMBL" id="KAF2465948.1"/>
    </source>
</evidence>
<dbReference type="EMBL" id="MU003527">
    <property type="protein sequence ID" value="KAF2465948.1"/>
    <property type="molecule type" value="Genomic_DNA"/>
</dbReference>
<evidence type="ECO:0000313" key="2">
    <source>
        <dbReference type="Proteomes" id="UP000799755"/>
    </source>
</evidence>
<sequence>MYLFLQNLEIPIVVTSLVSITDDIRGFDRAYWIVSAYLLGYVGVLIIFAKLSDIFGRKAVILPVFAIFIISSAACSAAQSITPLIVFRAFQGVGAAGYALCAIIFVELVPKEKYVKYTASLSFVYALSLSLGPIFGGAISGNGSWRWVFLLNIPAGVPALALIAFCLPNGFPYHSQRALRGEENAESKPKHVIQRIDFPGAILLLLGTLSLTTALQETGRTYAWKSAFTISLLTISGVLWILFLIWERKVTMDSGTMQPVFPWRFMKNRPWLGLLLNGISLGAVWFVTVLELPQKFEIVNGSSPLQAGIHLMPFTFASPIGGVIVSIIAKAKVPPVYLLLSGSILQLVAYILLGTLPISTRISRAEYGYQVLAGMGVGANISLGTLMTPFSVEKQDTAVALGALPQFRIIGGAIGVAIATSVMNSRLNSSLGHLFSPAQIKAVLDSPQALRNAPPEVQDFMTTTLAISHRSVMRILCGFSAGQVLASLITWKKPQIRV</sequence>
<name>A0ACB6QG44_9PLEO</name>
<accession>A0ACB6QG44</accession>